<keyword evidence="3" id="KW-1185">Reference proteome</keyword>
<dbReference type="RefSeq" id="WP_378976428.1">
    <property type="nucleotide sequence ID" value="NZ_JBHTBJ010000047.1"/>
</dbReference>
<feature type="compositionally biased region" description="Basic and acidic residues" evidence="1">
    <location>
        <begin position="257"/>
        <end position="271"/>
    </location>
</feature>
<feature type="region of interest" description="Disordered" evidence="1">
    <location>
        <begin position="72"/>
        <end position="115"/>
    </location>
</feature>
<evidence type="ECO:0000313" key="2">
    <source>
        <dbReference type="EMBL" id="MFC7279266.1"/>
    </source>
</evidence>
<feature type="compositionally biased region" description="Polar residues" evidence="1">
    <location>
        <begin position="75"/>
        <end position="84"/>
    </location>
</feature>
<organism evidence="2 3">
    <name type="scientific">Paractinoplanes rhizophilus</name>
    <dbReference type="NCBI Taxonomy" id="1416877"/>
    <lineage>
        <taxon>Bacteria</taxon>
        <taxon>Bacillati</taxon>
        <taxon>Actinomycetota</taxon>
        <taxon>Actinomycetes</taxon>
        <taxon>Micromonosporales</taxon>
        <taxon>Micromonosporaceae</taxon>
        <taxon>Paractinoplanes</taxon>
    </lineage>
</organism>
<protein>
    <submittedName>
        <fullName evidence="2">Uncharacterized protein</fullName>
    </submittedName>
</protein>
<dbReference type="EMBL" id="JBHTBJ010000047">
    <property type="protein sequence ID" value="MFC7279266.1"/>
    <property type="molecule type" value="Genomic_DNA"/>
</dbReference>
<sequence length="281" mass="31147">MRQLQLFTTAQLATMRDTTRRRNYSAEAEEFRREHQRHREWGMTQRHARKLRSIYGHIPSDEELTAGWHDRGAQASVSGTSEQAPSRPAVPSESTPSMPEQTVPEQVDPEQVDPEQVVPERAVPEQVEPEAAVAERVAGLGAAEGRPEHGVGAGGRATKSESALDEAVVAVASARRARRIHAATGCGKGAFGEDDAVRPGEQTLNNTIVLDSRRWPASWTTRFARSPPLRWRLPTDGRYRRFRGSRRRISPACPDFGKGDQAIRDDGRRGETFQVAGKTAR</sequence>
<accession>A0ABW2I300</accession>
<evidence type="ECO:0000256" key="1">
    <source>
        <dbReference type="SAM" id="MobiDB-lite"/>
    </source>
</evidence>
<gene>
    <name evidence="2" type="ORF">ACFQS1_35340</name>
</gene>
<dbReference type="Proteomes" id="UP001596548">
    <property type="component" value="Unassembled WGS sequence"/>
</dbReference>
<reference evidence="3" key="1">
    <citation type="journal article" date="2019" name="Int. J. Syst. Evol. Microbiol.">
        <title>The Global Catalogue of Microorganisms (GCM) 10K type strain sequencing project: providing services to taxonomists for standard genome sequencing and annotation.</title>
        <authorList>
            <consortium name="The Broad Institute Genomics Platform"/>
            <consortium name="The Broad Institute Genome Sequencing Center for Infectious Disease"/>
            <person name="Wu L."/>
            <person name="Ma J."/>
        </authorList>
    </citation>
    <scope>NUCLEOTIDE SEQUENCE [LARGE SCALE GENOMIC DNA]</scope>
    <source>
        <strain evidence="3">XZYJT-10</strain>
    </source>
</reference>
<comment type="caution">
    <text evidence="2">The sequence shown here is derived from an EMBL/GenBank/DDBJ whole genome shotgun (WGS) entry which is preliminary data.</text>
</comment>
<proteinExistence type="predicted"/>
<feature type="region of interest" description="Disordered" evidence="1">
    <location>
        <begin position="250"/>
        <end position="281"/>
    </location>
</feature>
<feature type="compositionally biased region" description="Polar residues" evidence="1">
    <location>
        <begin position="92"/>
        <end position="104"/>
    </location>
</feature>
<evidence type="ECO:0000313" key="3">
    <source>
        <dbReference type="Proteomes" id="UP001596548"/>
    </source>
</evidence>
<name>A0ABW2I300_9ACTN</name>